<proteinExistence type="predicted"/>
<keyword evidence="1" id="KW-0175">Coiled coil</keyword>
<feature type="compositionally biased region" description="Low complexity" evidence="2">
    <location>
        <begin position="167"/>
        <end position="192"/>
    </location>
</feature>
<evidence type="ECO:0000313" key="5">
    <source>
        <dbReference type="Proteomes" id="UP000295357"/>
    </source>
</evidence>
<dbReference type="RefSeq" id="WP_133602853.1">
    <property type="nucleotide sequence ID" value="NZ_JAUFPJ010000002.1"/>
</dbReference>
<name>A0A4V3CK32_9BURK</name>
<dbReference type="EMBL" id="SNXE01000002">
    <property type="protein sequence ID" value="TDP12106.1"/>
    <property type="molecule type" value="Genomic_DNA"/>
</dbReference>
<dbReference type="InterPro" id="IPR057840">
    <property type="entry name" value="FimV_N"/>
</dbReference>
<feature type="domain" description="FimV N-terminal" evidence="3">
    <location>
        <begin position="12"/>
        <end position="113"/>
    </location>
</feature>
<reference evidence="4 5" key="1">
    <citation type="submission" date="2019-03" db="EMBL/GenBank/DDBJ databases">
        <title>Genomic Encyclopedia of Type Strains, Phase IV (KMG-IV): sequencing the most valuable type-strain genomes for metagenomic binning, comparative biology and taxonomic classification.</title>
        <authorList>
            <person name="Goeker M."/>
        </authorList>
    </citation>
    <scope>NUCLEOTIDE SEQUENCE [LARGE SCALE GENOMIC DNA]</scope>
    <source>
        <strain evidence="4 5">DSM 25082</strain>
    </source>
</reference>
<dbReference type="AlphaFoldDB" id="A0A4V3CK32"/>
<dbReference type="Pfam" id="PF25800">
    <property type="entry name" value="FimV_N"/>
    <property type="match status" value="1"/>
</dbReference>
<feature type="region of interest" description="Disordered" evidence="2">
    <location>
        <begin position="153"/>
        <end position="223"/>
    </location>
</feature>
<sequence length="644" mass="66349">MASAGLGSAQAMGVGRPQTLSALGQPLSLLFPVQLAAGESLSPDCVRAEVVAGESRLPPNLLQVQLEGESESAVRAVRLRSTIQVDEPLVNVQLSLGCPVRLTRQYTAFIDPPGAAQAVPQTAPVGEAAVVQSYSAALRAALGTAEAKPAELLGTRSVPEKSSQTLTEPAETSARAATAAVAPSPAASRPTVGKPRPVEGGLKSAAAKPPSKATPSPSAGPKLQLEPAELLSALAASTPAPHDEEARQRLAKLEQSLEKMQSQQRESEARIAALQAQLAQAQSSSPDRPLVLGLGLLSLALMGFAAWLWRGRARSAQADVPTWWEEARAPYEVSPAHIASASDLAPAAVPDAGRPGAGHPSAPKSVPPDAWPAEVSAATGFSPVPAPLPASAPAPLELSSGLAPAAATAALMPPPEAGAVNEPVSFELVEPDAQGALHSALPPLAVEGLIDLDQQVDFFQVLGQDEAAIDLLRSRLDAATPLPHLLLLSLYRRRGDLDLLAVLEADYAQRFGAAAPQQLGSAGAGLEAHPALLARLQACWSDHGACMALLQSLLGAAGGQQGLDLASCRELLLLYGVARDLSEHEVRSTDIDLFLPLDNPASDMMATMVWQTGSAASNSVRGGLEVDIPLGDDEAPTVRPGLPG</sequence>
<dbReference type="Proteomes" id="UP000295357">
    <property type="component" value="Unassembled WGS sequence"/>
</dbReference>
<evidence type="ECO:0000259" key="3">
    <source>
        <dbReference type="Pfam" id="PF25800"/>
    </source>
</evidence>
<evidence type="ECO:0000256" key="2">
    <source>
        <dbReference type="SAM" id="MobiDB-lite"/>
    </source>
</evidence>
<comment type="caution">
    <text evidence="4">The sequence shown here is derived from an EMBL/GenBank/DDBJ whole genome shotgun (WGS) entry which is preliminary data.</text>
</comment>
<feature type="compositionally biased region" description="Low complexity" evidence="2">
    <location>
        <begin position="203"/>
        <end position="223"/>
    </location>
</feature>
<feature type="region of interest" description="Disordered" evidence="2">
    <location>
        <begin position="347"/>
        <end position="372"/>
    </location>
</feature>
<protein>
    <recommendedName>
        <fullName evidence="3">FimV N-terminal domain-containing protein</fullName>
    </recommendedName>
</protein>
<keyword evidence="5" id="KW-1185">Reference proteome</keyword>
<feature type="coiled-coil region" evidence="1">
    <location>
        <begin position="243"/>
        <end position="284"/>
    </location>
</feature>
<evidence type="ECO:0000313" key="4">
    <source>
        <dbReference type="EMBL" id="TDP12106.1"/>
    </source>
</evidence>
<accession>A0A4V3CK32</accession>
<dbReference type="OrthoDB" id="9180424at2"/>
<organism evidence="4 5">
    <name type="scientific">Roseateles asaccharophilus</name>
    <dbReference type="NCBI Taxonomy" id="582607"/>
    <lineage>
        <taxon>Bacteria</taxon>
        <taxon>Pseudomonadati</taxon>
        <taxon>Pseudomonadota</taxon>
        <taxon>Betaproteobacteria</taxon>
        <taxon>Burkholderiales</taxon>
        <taxon>Sphaerotilaceae</taxon>
        <taxon>Roseateles</taxon>
    </lineage>
</organism>
<evidence type="ECO:0000256" key="1">
    <source>
        <dbReference type="SAM" id="Coils"/>
    </source>
</evidence>
<gene>
    <name evidence="4" type="ORF">DFR39_102495</name>
</gene>